<evidence type="ECO:0000256" key="7">
    <source>
        <dbReference type="SAM" id="MobiDB-lite"/>
    </source>
</evidence>
<evidence type="ECO:0000256" key="2">
    <source>
        <dbReference type="ARBA" id="ARBA00022741"/>
    </source>
</evidence>
<dbReference type="PANTHER" id="PTHR47968:SF13">
    <property type="entry name" value="KINESIN-LIKE PROTEIN KIF19 ISOFORM X1"/>
    <property type="match status" value="1"/>
</dbReference>
<evidence type="ECO:0000256" key="5">
    <source>
        <dbReference type="ARBA" id="ARBA00023175"/>
    </source>
</evidence>
<feature type="binding site" evidence="6">
    <location>
        <begin position="103"/>
        <end position="110"/>
    </location>
    <ligand>
        <name>ATP</name>
        <dbReference type="ChEBI" id="CHEBI:30616"/>
    </ligand>
</feature>
<comment type="similarity">
    <text evidence="6">Belongs to the TRAFAC class myosin-kinesin ATPase superfamily. Kinesin family.</text>
</comment>
<dbReference type="GO" id="GO:0007018">
    <property type="term" value="P:microtubule-based movement"/>
    <property type="evidence" value="ECO:0007669"/>
    <property type="project" value="InterPro"/>
</dbReference>
<protein>
    <submittedName>
        <fullName evidence="9">Kinesin-like protein Klp5</fullName>
    </submittedName>
</protein>
<feature type="domain" description="Kinesin motor" evidence="8">
    <location>
        <begin position="4"/>
        <end position="376"/>
    </location>
</feature>
<dbReference type="Gene3D" id="3.40.850.10">
    <property type="entry name" value="Kinesin motor domain"/>
    <property type="match status" value="1"/>
</dbReference>
<evidence type="ECO:0000259" key="8">
    <source>
        <dbReference type="PROSITE" id="PS50067"/>
    </source>
</evidence>
<dbReference type="SUPFAM" id="SSF52540">
    <property type="entry name" value="P-loop containing nucleoside triphosphate hydrolases"/>
    <property type="match status" value="1"/>
</dbReference>
<keyword evidence="3 6" id="KW-0067">ATP-binding</keyword>
<feature type="compositionally biased region" description="Acidic residues" evidence="7">
    <location>
        <begin position="789"/>
        <end position="803"/>
    </location>
</feature>
<evidence type="ECO:0000313" key="9">
    <source>
        <dbReference type="EMBL" id="KAJ3112383.1"/>
    </source>
</evidence>
<feature type="non-terminal residue" evidence="9">
    <location>
        <position position="1060"/>
    </location>
</feature>
<dbReference type="GO" id="GO:0005524">
    <property type="term" value="F:ATP binding"/>
    <property type="evidence" value="ECO:0007669"/>
    <property type="project" value="UniProtKB-UniRule"/>
</dbReference>
<dbReference type="InterPro" id="IPR036961">
    <property type="entry name" value="Kinesin_motor_dom_sf"/>
</dbReference>
<feature type="region of interest" description="Disordered" evidence="7">
    <location>
        <begin position="767"/>
        <end position="820"/>
    </location>
</feature>
<dbReference type="PROSITE" id="PS50067">
    <property type="entry name" value="KINESIN_MOTOR_2"/>
    <property type="match status" value="1"/>
</dbReference>
<dbReference type="AlphaFoldDB" id="A0AAD5XE94"/>
<dbReference type="GO" id="GO:0003777">
    <property type="term" value="F:microtubule motor activity"/>
    <property type="evidence" value="ECO:0007669"/>
    <property type="project" value="InterPro"/>
</dbReference>
<sequence>MSNNISVSIRVRPLLPEETQLASNTANDQELFGDRSTVRVLDERVLVFARNYAHGSRRNKEAKYAFDKVFSENASQQSVFEGTTLPLVPLVLDGFNATVFAYGATGCGKTHTISGTHQDPGIIYRTMQHLFLQIEDTQLKFPTTLINVTVSYLEVYNETIRDLLVPQSQLLPTSSSLYSGSTAVTNSPRSLDIREDDENRRVFVQGLSEHCPATVDQVLQLMDFGNANRVRAPTEANAVSSRSHAVLQVCVKRKDTGCVDGGFVTGTVKECVKVATLSIIDLAGSERASATKNHGERMLEGANINRSLLALGNCINALCSDKPNHIPYRDSKLTRLLKYSLSGSCKVVMITNISPARIHYEETQNTLKYANRAKNISTKLVQNIVNVDSHVSQYVKIIESLRCEVEGLKKKIHEKSGIVSENSAIDIAVIKSKRLNAVPSSEISLSRSNSMVSSSSHTNQLLQQPQRTEFQNLQVYNFIIKRLSKLFEKIRSKMYDKTVAESKVAQNERRENTLMSLVMHISSNTTASQFEFNETLNATVSTIMDKLSNENVRLRHNATEYGAAIDRYRSDVADAVSASTVEQLSLLYREKVEATLVDFEDKCVSYQNELLVKVLQDRLKIFDDVLDSAIKSAVESLCTFGKNVENTEEQSRLELVLEKFAWKGFGVSIKTNRKSSIHSRQTSNGINESDQQKEEWVVDNSVSECNISLNYDCISETESECGDAPEEMGNMENLLDEMEEDEQFTLAFENIAPTIGNLQIRPTNFEIASQSDSKTPLKVKKQDVYQEDEKMDSDDDDDNEPDEPTPMAKIPTRRESSMAISSPVFRKSANGKTSLGSSMDTTPVASFRSRLFELANATEPTKDFGPFSSTGLEEESKSFISTQSGISLRPRTSALAKLQSMLPILKQLTPVKKAVTAAPKTATAIPISRRSSMKLSVSFPQSTETRDVRKQGAVRATGSCDSLKQNAKILSNILTVPAVIPVSAVAGTRTLRSTTSRQKLAEVVAAGRGTPKKNLIQTPKVIQQIEKVAETTSSVRHKRTASGRGSTSENSALGIQRKRR</sequence>
<dbReference type="Proteomes" id="UP001211907">
    <property type="component" value="Unassembled WGS sequence"/>
</dbReference>
<comment type="caution">
    <text evidence="9">The sequence shown here is derived from an EMBL/GenBank/DDBJ whole genome shotgun (WGS) entry which is preliminary data.</text>
</comment>
<dbReference type="PRINTS" id="PR00380">
    <property type="entry name" value="KINESINHEAVY"/>
</dbReference>
<keyword evidence="4" id="KW-0175">Coiled coil</keyword>
<gene>
    <name evidence="9" type="primary">KLP5</name>
    <name evidence="9" type="ORF">HK100_002352</name>
</gene>
<proteinExistence type="inferred from homology"/>
<feature type="compositionally biased region" description="Polar residues" evidence="7">
    <location>
        <begin position="1043"/>
        <end position="1053"/>
    </location>
</feature>
<keyword evidence="10" id="KW-1185">Reference proteome</keyword>
<dbReference type="InterPro" id="IPR027417">
    <property type="entry name" value="P-loop_NTPase"/>
</dbReference>
<organism evidence="9 10">
    <name type="scientific">Physocladia obscura</name>
    <dbReference type="NCBI Taxonomy" id="109957"/>
    <lineage>
        <taxon>Eukaryota</taxon>
        <taxon>Fungi</taxon>
        <taxon>Fungi incertae sedis</taxon>
        <taxon>Chytridiomycota</taxon>
        <taxon>Chytridiomycota incertae sedis</taxon>
        <taxon>Chytridiomycetes</taxon>
        <taxon>Chytridiales</taxon>
        <taxon>Chytriomycetaceae</taxon>
        <taxon>Physocladia</taxon>
    </lineage>
</organism>
<dbReference type="InterPro" id="IPR019821">
    <property type="entry name" value="Kinesin_motor_CS"/>
</dbReference>
<evidence type="ECO:0000256" key="1">
    <source>
        <dbReference type="ARBA" id="ARBA00022701"/>
    </source>
</evidence>
<evidence type="ECO:0000313" key="10">
    <source>
        <dbReference type="Proteomes" id="UP001211907"/>
    </source>
</evidence>
<dbReference type="PANTHER" id="PTHR47968">
    <property type="entry name" value="CENTROMERE PROTEIN E"/>
    <property type="match status" value="1"/>
</dbReference>
<evidence type="ECO:0000256" key="3">
    <source>
        <dbReference type="ARBA" id="ARBA00022840"/>
    </source>
</evidence>
<keyword evidence="5 6" id="KW-0505">Motor protein</keyword>
<evidence type="ECO:0000256" key="4">
    <source>
        <dbReference type="ARBA" id="ARBA00023054"/>
    </source>
</evidence>
<dbReference type="PROSITE" id="PS00411">
    <property type="entry name" value="KINESIN_MOTOR_1"/>
    <property type="match status" value="1"/>
</dbReference>
<dbReference type="GO" id="GO:0005874">
    <property type="term" value="C:microtubule"/>
    <property type="evidence" value="ECO:0007669"/>
    <property type="project" value="UniProtKB-KW"/>
</dbReference>
<dbReference type="InterPro" id="IPR027640">
    <property type="entry name" value="Kinesin-like_fam"/>
</dbReference>
<accession>A0AAD5XE94</accession>
<dbReference type="InterPro" id="IPR001752">
    <property type="entry name" value="Kinesin_motor_dom"/>
</dbReference>
<keyword evidence="2 6" id="KW-0547">Nucleotide-binding</keyword>
<feature type="region of interest" description="Disordered" evidence="7">
    <location>
        <begin position="1029"/>
        <end position="1060"/>
    </location>
</feature>
<evidence type="ECO:0000256" key="6">
    <source>
        <dbReference type="PROSITE-ProRule" id="PRU00283"/>
    </source>
</evidence>
<name>A0AAD5XE94_9FUNG</name>
<dbReference type="Pfam" id="PF00225">
    <property type="entry name" value="Kinesin"/>
    <property type="match status" value="1"/>
</dbReference>
<dbReference type="GO" id="GO:0008017">
    <property type="term" value="F:microtubule binding"/>
    <property type="evidence" value="ECO:0007669"/>
    <property type="project" value="InterPro"/>
</dbReference>
<keyword evidence="1" id="KW-0493">Microtubule</keyword>
<reference evidence="9" key="1">
    <citation type="submission" date="2020-05" db="EMBL/GenBank/DDBJ databases">
        <title>Phylogenomic resolution of chytrid fungi.</title>
        <authorList>
            <person name="Stajich J.E."/>
            <person name="Amses K."/>
            <person name="Simmons R."/>
            <person name="Seto K."/>
            <person name="Myers J."/>
            <person name="Bonds A."/>
            <person name="Quandt C.A."/>
            <person name="Barry K."/>
            <person name="Liu P."/>
            <person name="Grigoriev I."/>
            <person name="Longcore J.E."/>
            <person name="James T.Y."/>
        </authorList>
    </citation>
    <scope>NUCLEOTIDE SEQUENCE</scope>
    <source>
        <strain evidence="9">JEL0513</strain>
    </source>
</reference>
<dbReference type="SMART" id="SM00129">
    <property type="entry name" value="KISc"/>
    <property type="match status" value="1"/>
</dbReference>
<dbReference type="EMBL" id="JADGJH010001547">
    <property type="protein sequence ID" value="KAJ3112383.1"/>
    <property type="molecule type" value="Genomic_DNA"/>
</dbReference>